<evidence type="ECO:0000259" key="8">
    <source>
        <dbReference type="Pfam" id="PF00248"/>
    </source>
</evidence>
<keyword evidence="10" id="KW-1185">Reference proteome</keyword>
<sequence length="338" mass="37311">MPFGKVLLSDGNQMPTIAFGTGSKWKGHDVTDYVLEAIEAGFSHIDTAQYYANEESVAAAIRQSGLTRSEFFVTTKWSGQAGVRESLEASLSKLELKQIDLYLVHSPVFIHDMEKDWREFERAKEDGLVKLALYPSTEIFGVHRANQQIRRSIGVSNFKLGQLQQLMKIAKFKPVANQILFHPYNYSQNKELLSYCASHGVVVEAYGSLTPITIYPGGPVDKPVQAAADRLGATPTQVILSWVRSKGVVIVTTSSNPEHMREYIAVGDLPPLTEEEIEAIDAAGATGPPKLAILSHALTSHLPVSVTSRAPALGRFLRIIWLILSLLFFGWSFNRGRA</sequence>
<evidence type="ECO:0000256" key="2">
    <source>
        <dbReference type="ARBA" id="ARBA00022857"/>
    </source>
</evidence>
<feature type="transmembrane region" description="Helical" evidence="7">
    <location>
        <begin position="316"/>
        <end position="333"/>
    </location>
</feature>
<dbReference type="GeneID" id="63828906"/>
<dbReference type="InterPro" id="IPR020471">
    <property type="entry name" value="AKR"/>
</dbReference>
<evidence type="ECO:0000256" key="3">
    <source>
        <dbReference type="ARBA" id="ARBA00023002"/>
    </source>
</evidence>
<evidence type="ECO:0000256" key="4">
    <source>
        <dbReference type="PIRSR" id="PIRSR000097-1"/>
    </source>
</evidence>
<keyword evidence="7" id="KW-0812">Transmembrane</keyword>
<dbReference type="InterPro" id="IPR023210">
    <property type="entry name" value="NADP_OxRdtase_dom"/>
</dbReference>
<dbReference type="PANTHER" id="PTHR43827">
    <property type="entry name" value="2,5-DIKETO-D-GLUCONIC ACID REDUCTASE"/>
    <property type="match status" value="1"/>
</dbReference>
<dbReference type="Pfam" id="PF00248">
    <property type="entry name" value="Aldo_ket_red"/>
    <property type="match status" value="3"/>
</dbReference>
<dbReference type="PIRSF" id="PIRSF000097">
    <property type="entry name" value="AKR"/>
    <property type="match status" value="1"/>
</dbReference>
<dbReference type="RefSeq" id="XP_040769468.1">
    <property type="nucleotide sequence ID" value="XM_040911878.1"/>
</dbReference>
<dbReference type="PRINTS" id="PR00069">
    <property type="entry name" value="ALDKETRDTASE"/>
</dbReference>
<dbReference type="CDD" id="cd19120">
    <property type="entry name" value="AKR_AKR3C2-3"/>
    <property type="match status" value="1"/>
</dbReference>
<evidence type="ECO:0000313" key="9">
    <source>
        <dbReference type="EMBL" id="KZT11820.1"/>
    </source>
</evidence>
<accession>A0A165HJS2</accession>
<dbReference type="OrthoDB" id="416253at2759"/>
<dbReference type="InParanoid" id="A0A165HJS2"/>
<evidence type="ECO:0000313" key="10">
    <source>
        <dbReference type="Proteomes" id="UP000076871"/>
    </source>
</evidence>
<name>A0A165HJS2_9APHY</name>
<dbReference type="InterPro" id="IPR036812">
    <property type="entry name" value="NAD(P)_OxRdtase_dom_sf"/>
</dbReference>
<dbReference type="STRING" id="1314785.A0A165HJS2"/>
<organism evidence="9 10">
    <name type="scientific">Laetiporus sulphureus 93-53</name>
    <dbReference type="NCBI Taxonomy" id="1314785"/>
    <lineage>
        <taxon>Eukaryota</taxon>
        <taxon>Fungi</taxon>
        <taxon>Dikarya</taxon>
        <taxon>Basidiomycota</taxon>
        <taxon>Agaricomycotina</taxon>
        <taxon>Agaricomycetes</taxon>
        <taxon>Polyporales</taxon>
        <taxon>Laetiporus</taxon>
    </lineage>
</organism>
<dbReference type="AlphaFoldDB" id="A0A165HJS2"/>
<feature type="domain" description="NADP-dependent oxidoreductase" evidence="8">
    <location>
        <begin position="27"/>
        <end position="130"/>
    </location>
</feature>
<dbReference type="SUPFAM" id="SSF51430">
    <property type="entry name" value="NAD(P)-linked oxidoreductase"/>
    <property type="match status" value="1"/>
</dbReference>
<evidence type="ECO:0000256" key="5">
    <source>
        <dbReference type="PIRSR" id="PIRSR000097-2"/>
    </source>
</evidence>
<dbReference type="Gene3D" id="3.20.20.100">
    <property type="entry name" value="NADP-dependent oxidoreductase domain"/>
    <property type="match status" value="1"/>
</dbReference>
<feature type="site" description="Lowers pKa of active site Tyr" evidence="6">
    <location>
        <position position="76"/>
    </location>
</feature>
<proteinExistence type="inferred from homology"/>
<feature type="active site" description="Proton donor" evidence="4">
    <location>
        <position position="51"/>
    </location>
</feature>
<keyword evidence="7" id="KW-1133">Transmembrane helix</keyword>
<dbReference type="GO" id="GO:0016652">
    <property type="term" value="F:oxidoreductase activity, acting on NAD(P)H as acceptor"/>
    <property type="evidence" value="ECO:0007669"/>
    <property type="project" value="InterPro"/>
</dbReference>
<dbReference type="GO" id="GO:0016616">
    <property type="term" value="F:oxidoreductase activity, acting on the CH-OH group of donors, NAD or NADP as acceptor"/>
    <property type="evidence" value="ECO:0007669"/>
    <property type="project" value="UniProtKB-ARBA"/>
</dbReference>
<evidence type="ECO:0000256" key="1">
    <source>
        <dbReference type="ARBA" id="ARBA00007905"/>
    </source>
</evidence>
<comment type="similarity">
    <text evidence="1">Belongs to the aldo/keto reductase family.</text>
</comment>
<feature type="binding site" evidence="5">
    <location>
        <position position="105"/>
    </location>
    <ligand>
        <name>substrate</name>
    </ligand>
</feature>
<dbReference type="PANTHER" id="PTHR43827:SF3">
    <property type="entry name" value="NADP-DEPENDENT OXIDOREDUCTASE DOMAIN-CONTAINING PROTEIN"/>
    <property type="match status" value="1"/>
</dbReference>
<reference evidence="9 10" key="1">
    <citation type="journal article" date="2016" name="Mol. Biol. Evol.">
        <title>Comparative Genomics of Early-Diverging Mushroom-Forming Fungi Provides Insights into the Origins of Lignocellulose Decay Capabilities.</title>
        <authorList>
            <person name="Nagy L.G."/>
            <person name="Riley R."/>
            <person name="Tritt A."/>
            <person name="Adam C."/>
            <person name="Daum C."/>
            <person name="Floudas D."/>
            <person name="Sun H."/>
            <person name="Yadav J.S."/>
            <person name="Pangilinan J."/>
            <person name="Larsson K.H."/>
            <person name="Matsuura K."/>
            <person name="Barry K."/>
            <person name="Labutti K."/>
            <person name="Kuo R."/>
            <person name="Ohm R.A."/>
            <person name="Bhattacharya S.S."/>
            <person name="Shirouzu T."/>
            <person name="Yoshinaga Y."/>
            <person name="Martin F.M."/>
            <person name="Grigoriev I.V."/>
            <person name="Hibbett D.S."/>
        </authorList>
    </citation>
    <scope>NUCLEOTIDE SEQUENCE [LARGE SCALE GENOMIC DNA]</scope>
    <source>
        <strain evidence="9 10">93-53</strain>
    </source>
</reference>
<keyword evidence="2" id="KW-0521">NADP</keyword>
<dbReference type="EMBL" id="KV427606">
    <property type="protein sequence ID" value="KZT11820.1"/>
    <property type="molecule type" value="Genomic_DNA"/>
</dbReference>
<keyword evidence="7" id="KW-0472">Membrane</keyword>
<dbReference type="Proteomes" id="UP000076871">
    <property type="component" value="Unassembled WGS sequence"/>
</dbReference>
<gene>
    <name evidence="9" type="ORF">LAESUDRAFT_754375</name>
</gene>
<feature type="domain" description="NADP-dependent oxidoreductase" evidence="8">
    <location>
        <begin position="224"/>
        <end position="283"/>
    </location>
</feature>
<dbReference type="InterPro" id="IPR044494">
    <property type="entry name" value="AKR3C2/3"/>
</dbReference>
<evidence type="ECO:0000256" key="7">
    <source>
        <dbReference type="SAM" id="Phobius"/>
    </source>
</evidence>
<keyword evidence="3" id="KW-0560">Oxidoreductase</keyword>
<evidence type="ECO:0000256" key="6">
    <source>
        <dbReference type="PIRSR" id="PIRSR000097-3"/>
    </source>
</evidence>
<protein>
    <submittedName>
        <fullName evidence="9">Aldo/keto reductase</fullName>
    </submittedName>
</protein>
<feature type="domain" description="NADP-dependent oxidoreductase" evidence="8">
    <location>
        <begin position="151"/>
        <end position="209"/>
    </location>
</feature>